<comment type="caution">
    <text evidence="2">The sequence shown here is derived from an EMBL/GenBank/DDBJ whole genome shotgun (WGS) entry which is preliminary data.</text>
</comment>
<dbReference type="AlphaFoldDB" id="A0A1Q9EZI6"/>
<proteinExistence type="predicted"/>
<keyword evidence="1" id="KW-0175">Coiled coil</keyword>
<sequence>MQDRDTSNQRTFAQLVLTGETWPDQLGGGQQDISLIVEFGACLNDWKQELDQILEIAREEAQAKKSGDDSGAGKKACSEFLKGRVAELRSDLVSLQKRLDEVDVSTDSFWLELMLWHELGRTGSRPGYNSAKSCYLNWVKSGNPLHFLHSSPLQFGSDFLGDILRELDRDLGVDVRRRYISLLESRHALVVILDTEGLLSVEARDDVFDKQVALMTMACSDLVIVNNRGELGRHVGDLFQVCLFALYHLKLAKISPAIGALARWEKLYEWVATVKRSLEESVQELQQKESIFVMPSAFNDDVQFGLQVFHWIARAKASQRSRLAEAYDAEPGASVSFASLSQWYDHARTVWQTLSMCLGTFGGADDSISGEVRHRSAAVSHDAPGKMHLESEQLIQRLDHVSEVHAIDNAFRGQLDGLRDAVLQADVKLGKFTDEQVKNDKRFSLLGPMRRKYASVDSLWRSAVHLVLEQFNLCDTRSLPMSRWNRNSMDHLFEEISARVNDLLLEQGSHINVQNVERVFEEKWSQVMAETLRKQRPNLDRAARKEMVMQEVISHFNAALLNLKSQFRKAHIFHGVKSLTSDIREMSEACSSFLLAKKGIGAALVPLAMPQVDNLWIKLVDTMRLEVDQQGQMSDAAALKILNRLNSADHKYVRLGSAPADQEMEAADQLRQLLHRLGSPFVQKSLGLIRTPENR</sequence>
<feature type="coiled-coil region" evidence="1">
    <location>
        <begin position="78"/>
        <end position="105"/>
    </location>
</feature>
<reference evidence="2 3" key="1">
    <citation type="submission" date="2016-02" db="EMBL/GenBank/DDBJ databases">
        <title>Genome analysis of coral dinoflagellate symbionts highlights evolutionary adaptations to a symbiotic lifestyle.</title>
        <authorList>
            <person name="Aranda M."/>
            <person name="Li Y."/>
            <person name="Liew Y.J."/>
            <person name="Baumgarten S."/>
            <person name="Simakov O."/>
            <person name="Wilson M."/>
            <person name="Piel J."/>
            <person name="Ashoor H."/>
            <person name="Bougouffa S."/>
            <person name="Bajic V.B."/>
            <person name="Ryu T."/>
            <person name="Ravasi T."/>
            <person name="Bayer T."/>
            <person name="Micklem G."/>
            <person name="Kim H."/>
            <person name="Bhak J."/>
            <person name="Lajeunesse T.C."/>
            <person name="Voolstra C.R."/>
        </authorList>
    </citation>
    <scope>NUCLEOTIDE SEQUENCE [LARGE SCALE GENOMIC DNA]</scope>
    <source>
        <strain evidence="2 3">CCMP2467</strain>
    </source>
</reference>
<dbReference type="Proteomes" id="UP000186817">
    <property type="component" value="Unassembled WGS sequence"/>
</dbReference>
<dbReference type="EMBL" id="LSRX01000036">
    <property type="protein sequence ID" value="OLQ12894.1"/>
    <property type="molecule type" value="Genomic_DNA"/>
</dbReference>
<organism evidence="2 3">
    <name type="scientific">Symbiodinium microadriaticum</name>
    <name type="common">Dinoflagellate</name>
    <name type="synonym">Zooxanthella microadriatica</name>
    <dbReference type="NCBI Taxonomy" id="2951"/>
    <lineage>
        <taxon>Eukaryota</taxon>
        <taxon>Sar</taxon>
        <taxon>Alveolata</taxon>
        <taxon>Dinophyceae</taxon>
        <taxon>Suessiales</taxon>
        <taxon>Symbiodiniaceae</taxon>
        <taxon>Symbiodinium</taxon>
    </lineage>
</organism>
<evidence type="ECO:0000313" key="2">
    <source>
        <dbReference type="EMBL" id="OLQ12894.1"/>
    </source>
</evidence>
<protein>
    <submittedName>
        <fullName evidence="2">Uncharacterized protein</fullName>
    </submittedName>
</protein>
<accession>A0A1Q9EZI6</accession>
<gene>
    <name evidence="2" type="ORF">AK812_SmicGene3107</name>
</gene>
<dbReference type="Gene3D" id="3.40.50.300">
    <property type="entry name" value="P-loop containing nucleotide triphosphate hydrolases"/>
    <property type="match status" value="1"/>
</dbReference>
<dbReference type="OrthoDB" id="1597724at2759"/>
<keyword evidence="3" id="KW-1185">Reference proteome</keyword>
<name>A0A1Q9EZI6_SYMMI</name>
<dbReference type="InterPro" id="IPR027417">
    <property type="entry name" value="P-loop_NTPase"/>
</dbReference>
<evidence type="ECO:0000256" key="1">
    <source>
        <dbReference type="SAM" id="Coils"/>
    </source>
</evidence>
<evidence type="ECO:0000313" key="3">
    <source>
        <dbReference type="Proteomes" id="UP000186817"/>
    </source>
</evidence>